<evidence type="ECO:0000313" key="9">
    <source>
        <dbReference type="EMBL" id="SFR17875.1"/>
    </source>
</evidence>
<dbReference type="InterPro" id="IPR000620">
    <property type="entry name" value="EamA_dom"/>
</dbReference>
<dbReference type="OrthoDB" id="9804865at2"/>
<feature type="transmembrane region" description="Helical" evidence="7">
    <location>
        <begin position="124"/>
        <end position="142"/>
    </location>
</feature>
<accession>A0A1I6EJK4</accession>
<gene>
    <name evidence="9" type="ORF">SAMN05660706_1508</name>
</gene>
<organism evidence="9 10">
    <name type="scientific">Desulfoscipio geothermicus DSM 3669</name>
    <dbReference type="NCBI Taxonomy" id="1121426"/>
    <lineage>
        <taxon>Bacteria</taxon>
        <taxon>Bacillati</taxon>
        <taxon>Bacillota</taxon>
        <taxon>Clostridia</taxon>
        <taxon>Eubacteriales</taxon>
        <taxon>Desulfallaceae</taxon>
        <taxon>Desulfoscipio</taxon>
    </lineage>
</organism>
<comment type="subcellular location">
    <subcellularLocation>
        <location evidence="1">Cell membrane</location>
        <topology evidence="1">Multi-pass membrane protein</topology>
    </subcellularLocation>
</comment>
<dbReference type="GO" id="GO:0005886">
    <property type="term" value="C:plasma membrane"/>
    <property type="evidence" value="ECO:0007669"/>
    <property type="project" value="UniProtKB-SubCell"/>
</dbReference>
<evidence type="ECO:0000256" key="6">
    <source>
        <dbReference type="ARBA" id="ARBA00023136"/>
    </source>
</evidence>
<evidence type="ECO:0000256" key="3">
    <source>
        <dbReference type="ARBA" id="ARBA00022475"/>
    </source>
</evidence>
<feature type="domain" description="EamA" evidence="8">
    <location>
        <begin position="10"/>
        <end position="140"/>
    </location>
</feature>
<evidence type="ECO:0000256" key="4">
    <source>
        <dbReference type="ARBA" id="ARBA00022692"/>
    </source>
</evidence>
<feature type="domain" description="EamA" evidence="8">
    <location>
        <begin position="150"/>
        <end position="282"/>
    </location>
</feature>
<dbReference type="AlphaFoldDB" id="A0A1I6EJK4"/>
<sequence length="309" mass="33040">MDALKKRQVKADLALLFVAFSWGLTFVVVQDALSGIGPYYFVALRFLLAAAFLAVVYWRHLADLNRATLQAGAFIGLFLFGGYAFQTVGLQYTGPATAGFITGLAVVLVPLFTALLYRRMPGPYVVVGVACATLGLGFLTLQGGGFKLGLGDILIFCCAICFGLHILMVGRYAGRHNPVLMAIIQITTVSVVSFIFALGLEKMPAQITTPIWVAFFITAIPATALAFLIQNTVQRYTSPTHTAIIFTMEPVFSAITAHLLGREILAGVQVAGCTLILAGMLVAELKGGADTAESLNQEKDRLVEKPGLS</sequence>
<keyword evidence="5 7" id="KW-1133">Transmembrane helix</keyword>
<feature type="transmembrane region" description="Helical" evidence="7">
    <location>
        <begin position="148"/>
        <end position="167"/>
    </location>
</feature>
<keyword evidence="6 7" id="KW-0472">Membrane</keyword>
<dbReference type="RefSeq" id="WP_092487762.1">
    <property type="nucleotide sequence ID" value="NZ_FOYM01000050.1"/>
</dbReference>
<feature type="transmembrane region" description="Helical" evidence="7">
    <location>
        <begin position="211"/>
        <end position="229"/>
    </location>
</feature>
<proteinExistence type="inferred from homology"/>
<feature type="transmembrane region" description="Helical" evidence="7">
    <location>
        <begin position="179"/>
        <end position="199"/>
    </location>
</feature>
<dbReference type="InterPro" id="IPR037185">
    <property type="entry name" value="EmrE-like"/>
</dbReference>
<dbReference type="STRING" id="39060.SAMN05660706_1508"/>
<comment type="similarity">
    <text evidence="2">Belongs to the EamA transporter family.</text>
</comment>
<evidence type="ECO:0000256" key="5">
    <source>
        <dbReference type="ARBA" id="ARBA00022989"/>
    </source>
</evidence>
<feature type="transmembrane region" description="Helical" evidence="7">
    <location>
        <begin position="12"/>
        <end position="33"/>
    </location>
</feature>
<feature type="transmembrane region" description="Helical" evidence="7">
    <location>
        <begin position="39"/>
        <end position="58"/>
    </location>
</feature>
<dbReference type="SUPFAM" id="SSF103481">
    <property type="entry name" value="Multidrug resistance efflux transporter EmrE"/>
    <property type="match status" value="2"/>
</dbReference>
<dbReference type="EMBL" id="FOYM01000050">
    <property type="protein sequence ID" value="SFR17875.1"/>
    <property type="molecule type" value="Genomic_DNA"/>
</dbReference>
<dbReference type="Proteomes" id="UP000199584">
    <property type="component" value="Unassembled WGS sequence"/>
</dbReference>
<protein>
    <submittedName>
        <fullName evidence="9">Permease of the drug/metabolite transporter (DMT) superfamily</fullName>
    </submittedName>
</protein>
<dbReference type="Pfam" id="PF00892">
    <property type="entry name" value="EamA"/>
    <property type="match status" value="2"/>
</dbReference>
<dbReference type="InterPro" id="IPR051258">
    <property type="entry name" value="Diverse_Substrate_Transporter"/>
</dbReference>
<keyword evidence="10" id="KW-1185">Reference proteome</keyword>
<reference evidence="10" key="1">
    <citation type="submission" date="2016-10" db="EMBL/GenBank/DDBJ databases">
        <authorList>
            <person name="Varghese N."/>
            <person name="Submissions S."/>
        </authorList>
    </citation>
    <scope>NUCLEOTIDE SEQUENCE [LARGE SCALE GENOMIC DNA]</scope>
    <source>
        <strain evidence="10">DSM 3669</strain>
    </source>
</reference>
<dbReference type="PANTHER" id="PTHR42920">
    <property type="entry name" value="OS03G0707200 PROTEIN-RELATED"/>
    <property type="match status" value="1"/>
</dbReference>
<evidence type="ECO:0000313" key="10">
    <source>
        <dbReference type="Proteomes" id="UP000199584"/>
    </source>
</evidence>
<name>A0A1I6EJK4_9FIRM</name>
<keyword evidence="3" id="KW-1003">Cell membrane</keyword>
<evidence type="ECO:0000259" key="8">
    <source>
        <dbReference type="Pfam" id="PF00892"/>
    </source>
</evidence>
<feature type="transmembrane region" description="Helical" evidence="7">
    <location>
        <begin position="97"/>
        <end position="117"/>
    </location>
</feature>
<evidence type="ECO:0000256" key="7">
    <source>
        <dbReference type="SAM" id="Phobius"/>
    </source>
</evidence>
<evidence type="ECO:0000256" key="1">
    <source>
        <dbReference type="ARBA" id="ARBA00004651"/>
    </source>
</evidence>
<evidence type="ECO:0000256" key="2">
    <source>
        <dbReference type="ARBA" id="ARBA00007362"/>
    </source>
</evidence>
<keyword evidence="4 7" id="KW-0812">Transmembrane</keyword>
<dbReference type="PANTHER" id="PTHR42920:SF5">
    <property type="entry name" value="EAMA DOMAIN-CONTAINING PROTEIN"/>
    <property type="match status" value="1"/>
</dbReference>
<feature type="transmembrane region" description="Helical" evidence="7">
    <location>
        <begin position="67"/>
        <end position="85"/>
    </location>
</feature>